<organism evidence="3 4">
    <name type="scientific">Escallonia rubra</name>
    <dbReference type="NCBI Taxonomy" id="112253"/>
    <lineage>
        <taxon>Eukaryota</taxon>
        <taxon>Viridiplantae</taxon>
        <taxon>Streptophyta</taxon>
        <taxon>Embryophyta</taxon>
        <taxon>Tracheophyta</taxon>
        <taxon>Spermatophyta</taxon>
        <taxon>Magnoliopsida</taxon>
        <taxon>eudicotyledons</taxon>
        <taxon>Gunneridae</taxon>
        <taxon>Pentapetalae</taxon>
        <taxon>asterids</taxon>
        <taxon>campanulids</taxon>
        <taxon>Escalloniales</taxon>
        <taxon>Escalloniaceae</taxon>
        <taxon>Escallonia</taxon>
    </lineage>
</organism>
<feature type="transmembrane region" description="Helical" evidence="1">
    <location>
        <begin position="113"/>
        <end position="136"/>
    </location>
</feature>
<evidence type="ECO:0000313" key="3">
    <source>
        <dbReference type="EMBL" id="KAK2967297.1"/>
    </source>
</evidence>
<dbReference type="Pfam" id="PF06012">
    <property type="entry name" value="DUF908"/>
    <property type="match status" value="1"/>
</dbReference>
<keyword evidence="4" id="KW-1185">Reference proteome</keyword>
<proteinExistence type="predicted"/>
<evidence type="ECO:0000313" key="4">
    <source>
        <dbReference type="Proteomes" id="UP001187471"/>
    </source>
</evidence>
<dbReference type="AlphaFoldDB" id="A0AA88QDS9"/>
<keyword evidence="1" id="KW-0812">Transmembrane</keyword>
<keyword evidence="1" id="KW-1133">Transmembrane helix</keyword>
<accession>A0AA88QDS9</accession>
<gene>
    <name evidence="3" type="ORF">RJ640_004863</name>
</gene>
<reference evidence="3" key="1">
    <citation type="submission" date="2022-12" db="EMBL/GenBank/DDBJ databases">
        <title>Draft genome assemblies for two species of Escallonia (Escalloniales).</title>
        <authorList>
            <person name="Chanderbali A."/>
            <person name="Dervinis C."/>
            <person name="Anghel I."/>
            <person name="Soltis D."/>
            <person name="Soltis P."/>
            <person name="Zapata F."/>
        </authorList>
    </citation>
    <scope>NUCLEOTIDE SEQUENCE</scope>
    <source>
        <strain evidence="3">UCBG92.1500</strain>
        <tissue evidence="3">Leaf</tissue>
    </source>
</reference>
<name>A0AA88QDS9_9ASTE</name>
<evidence type="ECO:0000256" key="1">
    <source>
        <dbReference type="SAM" id="Phobius"/>
    </source>
</evidence>
<sequence>MKFKRRRALEVPPKIRAFINGVTTVPLENTEEPLKSFVWDFDKGDFHHWVDLFNHFDTYFEKYIKPRKDLQVEDNFLESDPPFPREAVLQILRVIRIILENCTNKHFYSSYEVLFLLSKIDIPLLHFLFELFFIAYDRSMHRHIWWKFL</sequence>
<protein>
    <recommendedName>
        <fullName evidence="2">DUF908 domain-containing protein</fullName>
    </recommendedName>
</protein>
<feature type="domain" description="DUF908" evidence="2">
    <location>
        <begin position="85"/>
        <end position="139"/>
    </location>
</feature>
<dbReference type="InterPro" id="IPR010309">
    <property type="entry name" value="E3_Ub_ligase_DUF908"/>
</dbReference>
<evidence type="ECO:0000259" key="2">
    <source>
        <dbReference type="Pfam" id="PF06012"/>
    </source>
</evidence>
<dbReference type="EMBL" id="JAVXUO010003037">
    <property type="protein sequence ID" value="KAK2967297.1"/>
    <property type="molecule type" value="Genomic_DNA"/>
</dbReference>
<dbReference type="Proteomes" id="UP001187471">
    <property type="component" value="Unassembled WGS sequence"/>
</dbReference>
<comment type="caution">
    <text evidence="3">The sequence shown here is derived from an EMBL/GenBank/DDBJ whole genome shotgun (WGS) entry which is preliminary data.</text>
</comment>
<keyword evidence="1" id="KW-0472">Membrane</keyword>